<sequence length="111" mass="12655">MNFFAIHNKELLVQLKWLFFALAISFVLVGYFDGAALIKSGVRVQAQNTFLGLNLFLEILIFIAFCTFVVFGIKGYFEMFSRKIANIIILVSGMSLLFVNLVLMCQIIFQE</sequence>
<keyword evidence="1" id="KW-0812">Transmembrane</keyword>
<dbReference type="EMBL" id="NASZ01000003">
    <property type="protein sequence ID" value="MBD0724173.1"/>
    <property type="molecule type" value="Genomic_DNA"/>
</dbReference>
<comment type="caution">
    <text evidence="2">The sequence shown here is derived from an EMBL/GenBank/DDBJ whole genome shotgun (WGS) entry which is preliminary data.</text>
</comment>
<dbReference type="RefSeq" id="WP_055094553.1">
    <property type="nucleotide sequence ID" value="NZ_NASZ01000003.1"/>
</dbReference>
<reference evidence="2 3" key="1">
    <citation type="journal article" date="2020" name="Microbiol. Res.">
        <title>Flavobacterium pokkalii sp. nov., a novel plant growth promoting native rhizobacteria isolated from pokkali rice grown in coastal saline affected agricultural regions of southern India, Kerala.</title>
        <authorList>
            <person name="Menon R.R."/>
            <person name="Kumari S."/>
            <person name="Viver T."/>
            <person name="Rameshkumar N."/>
        </authorList>
    </citation>
    <scope>NUCLEOTIDE SEQUENCE [LARGE SCALE GENOMIC DNA]</scope>
    <source>
        <strain evidence="2 3">L1I52</strain>
    </source>
</reference>
<feature type="transmembrane region" description="Helical" evidence="1">
    <location>
        <begin position="17"/>
        <end position="38"/>
    </location>
</feature>
<organism evidence="2 3">
    <name type="scientific">Flavobacterium pokkalii</name>
    <dbReference type="NCBI Taxonomy" id="1940408"/>
    <lineage>
        <taxon>Bacteria</taxon>
        <taxon>Pseudomonadati</taxon>
        <taxon>Bacteroidota</taxon>
        <taxon>Flavobacteriia</taxon>
        <taxon>Flavobacteriales</taxon>
        <taxon>Flavobacteriaceae</taxon>
        <taxon>Flavobacterium</taxon>
    </lineage>
</organism>
<feature type="transmembrane region" description="Helical" evidence="1">
    <location>
        <begin position="50"/>
        <end position="73"/>
    </location>
</feature>
<keyword evidence="3" id="KW-1185">Reference proteome</keyword>
<proteinExistence type="predicted"/>
<keyword evidence="1" id="KW-0472">Membrane</keyword>
<feature type="transmembrane region" description="Helical" evidence="1">
    <location>
        <begin position="85"/>
        <end position="109"/>
    </location>
</feature>
<protein>
    <submittedName>
        <fullName evidence="2">Uncharacterized protein</fullName>
    </submittedName>
</protein>
<name>A0ABR7UPM6_9FLAO</name>
<keyword evidence="1" id="KW-1133">Transmembrane helix</keyword>
<dbReference type="Proteomes" id="UP000661715">
    <property type="component" value="Unassembled WGS sequence"/>
</dbReference>
<evidence type="ECO:0000256" key="1">
    <source>
        <dbReference type="SAM" id="Phobius"/>
    </source>
</evidence>
<accession>A0ABR7UPM6</accession>
<evidence type="ECO:0000313" key="2">
    <source>
        <dbReference type="EMBL" id="MBD0724173.1"/>
    </source>
</evidence>
<evidence type="ECO:0000313" key="3">
    <source>
        <dbReference type="Proteomes" id="UP000661715"/>
    </source>
</evidence>
<gene>
    <name evidence="2" type="ORF">B6A10_03175</name>
</gene>